<accession>A0A8S5LZT0</accession>
<protein>
    <recommendedName>
        <fullName evidence="1">HTH cro/C1-type domain-containing protein</fullName>
    </recommendedName>
</protein>
<dbReference type="EMBL" id="BK014786">
    <property type="protein sequence ID" value="DAD75569.1"/>
    <property type="molecule type" value="Genomic_DNA"/>
</dbReference>
<dbReference type="Gene3D" id="1.10.260.40">
    <property type="entry name" value="lambda repressor-like DNA-binding domains"/>
    <property type="match status" value="1"/>
</dbReference>
<dbReference type="SUPFAM" id="SSF47413">
    <property type="entry name" value="lambda repressor-like DNA-binding domains"/>
    <property type="match status" value="1"/>
</dbReference>
<reference evidence="2" key="1">
    <citation type="journal article" date="2021" name="Proc. Natl. Acad. Sci. U.S.A.">
        <title>A Catalog of Tens of Thousands of Viruses from Human Metagenomes Reveals Hidden Associations with Chronic Diseases.</title>
        <authorList>
            <person name="Tisza M.J."/>
            <person name="Buck C.B."/>
        </authorList>
    </citation>
    <scope>NUCLEOTIDE SEQUENCE</scope>
    <source>
        <strain evidence="2">Ctr0N4</strain>
    </source>
</reference>
<dbReference type="GO" id="GO:0003677">
    <property type="term" value="F:DNA binding"/>
    <property type="evidence" value="ECO:0007669"/>
    <property type="project" value="InterPro"/>
</dbReference>
<name>A0A8S5LZT0_9CAUD</name>
<proteinExistence type="predicted"/>
<organism evidence="2">
    <name type="scientific">Siphoviridae sp. ctr0N4</name>
    <dbReference type="NCBI Taxonomy" id="2826473"/>
    <lineage>
        <taxon>Viruses</taxon>
        <taxon>Duplodnaviria</taxon>
        <taxon>Heunggongvirae</taxon>
        <taxon>Uroviricota</taxon>
        <taxon>Caudoviricetes</taxon>
    </lineage>
</organism>
<dbReference type="Pfam" id="PF05339">
    <property type="entry name" value="DUF739"/>
    <property type="match status" value="1"/>
</dbReference>
<dbReference type="InterPro" id="IPR001387">
    <property type="entry name" value="Cro/C1-type_HTH"/>
</dbReference>
<evidence type="ECO:0000313" key="2">
    <source>
        <dbReference type="EMBL" id="DAD75569.1"/>
    </source>
</evidence>
<dbReference type="PROSITE" id="PS50943">
    <property type="entry name" value="HTH_CROC1"/>
    <property type="match status" value="1"/>
</dbReference>
<dbReference type="InterPro" id="IPR010982">
    <property type="entry name" value="Lambda_DNA-bd_dom_sf"/>
</dbReference>
<dbReference type="InterPro" id="IPR008003">
    <property type="entry name" value="DUF739"/>
</dbReference>
<dbReference type="CDD" id="cd00093">
    <property type="entry name" value="HTH_XRE"/>
    <property type="match status" value="1"/>
</dbReference>
<sequence length="72" mass="8182">MNRQRIKGRIVELFGSQQNFAQHIGQTEQTISKKLRGKAAFSQEDIIRWCEALQIPASEVGEIFFASELSKS</sequence>
<feature type="domain" description="HTH cro/C1-type" evidence="1">
    <location>
        <begin position="16"/>
        <end position="60"/>
    </location>
</feature>
<evidence type="ECO:0000259" key="1">
    <source>
        <dbReference type="PROSITE" id="PS50943"/>
    </source>
</evidence>